<reference evidence="8 9" key="1">
    <citation type="submission" date="2020-04" db="EMBL/GenBank/DDBJ databases">
        <authorList>
            <person name="Wallbank WR R."/>
            <person name="Pardo Diaz C."/>
            <person name="Kozak K."/>
            <person name="Martin S."/>
            <person name="Jiggins C."/>
            <person name="Moest M."/>
            <person name="Warren A I."/>
            <person name="Byers J.R.P. K."/>
            <person name="Montejo-Kovacevich G."/>
            <person name="Yen C E."/>
        </authorList>
    </citation>
    <scope>NUCLEOTIDE SEQUENCE [LARGE SCALE GENOMIC DNA]</scope>
</reference>
<evidence type="ECO:0000256" key="1">
    <source>
        <dbReference type="ARBA" id="ARBA00011764"/>
    </source>
</evidence>
<evidence type="ECO:0000256" key="3">
    <source>
        <dbReference type="ARBA" id="ARBA00023015"/>
    </source>
</evidence>
<feature type="domain" description="Myb-like" evidence="7">
    <location>
        <begin position="4"/>
        <end position="76"/>
    </location>
</feature>
<dbReference type="PANTHER" id="PTHR21411">
    <property type="entry name" value="APONTIC"/>
    <property type="match status" value="1"/>
</dbReference>
<dbReference type="Pfam" id="PF13873">
    <property type="entry name" value="Myb_DNA-bind_5"/>
    <property type="match status" value="1"/>
</dbReference>
<dbReference type="OrthoDB" id="6084504at2759"/>
<comment type="caution">
    <text evidence="8">The sequence shown here is derived from an EMBL/GenBank/DDBJ whole genome shotgun (WGS) entry which is preliminary data.</text>
</comment>
<evidence type="ECO:0000256" key="4">
    <source>
        <dbReference type="ARBA" id="ARBA00023163"/>
    </source>
</evidence>
<evidence type="ECO:0000259" key="7">
    <source>
        <dbReference type="PROSITE" id="PS50090"/>
    </source>
</evidence>
<dbReference type="EMBL" id="CADEBC010000501">
    <property type="protein sequence ID" value="CAB3239028.1"/>
    <property type="molecule type" value="Genomic_DNA"/>
</dbReference>
<dbReference type="Gene3D" id="1.10.10.60">
    <property type="entry name" value="Homeodomain-like"/>
    <property type="match status" value="1"/>
</dbReference>
<evidence type="ECO:0000313" key="8">
    <source>
        <dbReference type="EMBL" id="CAB3239028.1"/>
    </source>
</evidence>
<keyword evidence="4" id="KW-0804">Transcription</keyword>
<sequence length="173" mass="19189">MEHAKKKRGENWSSEEKNILRQLIAESAKILEDKSTKTNINMLKTREWKNVANKLNEIAGKNRSVEEIKLAWKRMKLAAKANLSLHRIEQSKTGGGNKPPSPSPEDLEVMAIAPHDFVVDVCDCDSDAVMTNTTTAIVEDPDTGHSSIEPIVVIISDENVESSIEEKQGIIIS</sequence>
<evidence type="ECO:0000256" key="6">
    <source>
        <dbReference type="SAM" id="MobiDB-lite"/>
    </source>
</evidence>
<dbReference type="InterPro" id="IPR001005">
    <property type="entry name" value="SANT/Myb"/>
</dbReference>
<feature type="region of interest" description="Disordered" evidence="6">
    <location>
        <begin position="86"/>
        <end position="106"/>
    </location>
</feature>
<gene>
    <name evidence="8" type="ORF">APLA_LOCUS7647</name>
</gene>
<comment type="subunit">
    <text evidence="1">Self-associates forming complexes of several hundred monomers.</text>
</comment>
<evidence type="ECO:0000256" key="2">
    <source>
        <dbReference type="ARBA" id="ARBA00016807"/>
    </source>
</evidence>
<dbReference type="AlphaFoldDB" id="A0A8S0ZXZ1"/>
<name>A0A8S0ZXZ1_ARCPL</name>
<protein>
    <recommendedName>
        <fullName evidence="2">Regulatory protein zeste</fullName>
    </recommendedName>
</protein>
<organism evidence="8 9">
    <name type="scientific">Arctia plantaginis</name>
    <name type="common">Wood tiger moth</name>
    <name type="synonym">Phalaena plantaginis</name>
    <dbReference type="NCBI Taxonomy" id="874455"/>
    <lineage>
        <taxon>Eukaryota</taxon>
        <taxon>Metazoa</taxon>
        <taxon>Ecdysozoa</taxon>
        <taxon>Arthropoda</taxon>
        <taxon>Hexapoda</taxon>
        <taxon>Insecta</taxon>
        <taxon>Pterygota</taxon>
        <taxon>Neoptera</taxon>
        <taxon>Endopterygota</taxon>
        <taxon>Lepidoptera</taxon>
        <taxon>Glossata</taxon>
        <taxon>Ditrysia</taxon>
        <taxon>Noctuoidea</taxon>
        <taxon>Erebidae</taxon>
        <taxon>Arctiinae</taxon>
        <taxon>Arctia</taxon>
    </lineage>
</organism>
<keyword evidence="3" id="KW-0805">Transcription regulation</keyword>
<proteinExistence type="predicted"/>
<keyword evidence="9" id="KW-1185">Reference proteome</keyword>
<dbReference type="PROSITE" id="PS50090">
    <property type="entry name" value="MYB_LIKE"/>
    <property type="match status" value="1"/>
</dbReference>
<dbReference type="CDD" id="cd00167">
    <property type="entry name" value="SANT"/>
    <property type="match status" value="1"/>
</dbReference>
<accession>A0A8S0ZXZ1</accession>
<evidence type="ECO:0000313" key="9">
    <source>
        <dbReference type="Proteomes" id="UP000494106"/>
    </source>
</evidence>
<comment type="function">
    <text evidence="5">Involved in transvection phenomena (= synapsis-dependent gene expression), where the synaptic pairing of chromosomes carrying genes with which zeste interacts influences the expression of these genes. Zeste binds to DNA and stimulates transcription from a nearby promoter.</text>
</comment>
<dbReference type="InterPro" id="IPR028002">
    <property type="entry name" value="Myb_DNA-bind_5"/>
</dbReference>
<dbReference type="Proteomes" id="UP000494106">
    <property type="component" value="Unassembled WGS sequence"/>
</dbReference>
<dbReference type="PANTHER" id="PTHR21411:SF0">
    <property type="entry name" value="REGULATORY PROTEIN ZESTE"/>
    <property type="match status" value="1"/>
</dbReference>
<evidence type="ECO:0000256" key="5">
    <source>
        <dbReference type="ARBA" id="ARBA00025466"/>
    </source>
</evidence>